<dbReference type="InterPro" id="IPR001128">
    <property type="entry name" value="Cyt_P450"/>
</dbReference>
<dbReference type="GO" id="GO:0016705">
    <property type="term" value="F:oxidoreductase activity, acting on paired donors, with incorporation or reduction of molecular oxygen"/>
    <property type="evidence" value="ECO:0007669"/>
    <property type="project" value="InterPro"/>
</dbReference>
<dbReference type="GO" id="GO:0020037">
    <property type="term" value="F:heme binding"/>
    <property type="evidence" value="ECO:0007669"/>
    <property type="project" value="InterPro"/>
</dbReference>
<dbReference type="AlphaFoldDB" id="W9S308"/>
<dbReference type="PANTHER" id="PTHR47950">
    <property type="entry name" value="CYTOCHROME P450, FAMILY 76, SUBFAMILY C, POLYPEPTIDE 5-RELATED"/>
    <property type="match status" value="1"/>
</dbReference>
<keyword evidence="5" id="KW-0408">Iron</keyword>
<dbReference type="GO" id="GO:0004497">
    <property type="term" value="F:monooxygenase activity"/>
    <property type="evidence" value="ECO:0007669"/>
    <property type="project" value="UniProtKB-KW"/>
</dbReference>
<dbReference type="Proteomes" id="UP000030645">
    <property type="component" value="Unassembled WGS sequence"/>
</dbReference>
<evidence type="ECO:0000256" key="4">
    <source>
        <dbReference type="ARBA" id="ARBA00023002"/>
    </source>
</evidence>
<comment type="similarity">
    <text evidence="1">Belongs to the cytochrome P450 family.</text>
</comment>
<protein>
    <submittedName>
        <fullName evidence="7">Cytochrome P450 76C4</fullName>
    </submittedName>
</protein>
<dbReference type="SUPFAM" id="SSF48264">
    <property type="entry name" value="Cytochrome P450"/>
    <property type="match status" value="1"/>
</dbReference>
<evidence type="ECO:0000256" key="3">
    <source>
        <dbReference type="ARBA" id="ARBA00022723"/>
    </source>
</evidence>
<name>W9S308_9ROSA</name>
<evidence type="ECO:0000313" key="7">
    <source>
        <dbReference type="EMBL" id="EXC06135.1"/>
    </source>
</evidence>
<keyword evidence="8" id="KW-1185">Reference proteome</keyword>
<dbReference type="GO" id="GO:0005506">
    <property type="term" value="F:iron ion binding"/>
    <property type="evidence" value="ECO:0007669"/>
    <property type="project" value="InterPro"/>
</dbReference>
<evidence type="ECO:0000256" key="6">
    <source>
        <dbReference type="ARBA" id="ARBA00023033"/>
    </source>
</evidence>
<reference evidence="8" key="1">
    <citation type="submission" date="2013-01" db="EMBL/GenBank/DDBJ databases">
        <title>Draft Genome Sequence of a Mulberry Tree, Morus notabilis C.K. Schneid.</title>
        <authorList>
            <person name="He N."/>
            <person name="Zhao S."/>
        </authorList>
    </citation>
    <scope>NUCLEOTIDE SEQUENCE</scope>
</reference>
<organism evidence="7 8">
    <name type="scientific">Morus notabilis</name>
    <dbReference type="NCBI Taxonomy" id="981085"/>
    <lineage>
        <taxon>Eukaryota</taxon>
        <taxon>Viridiplantae</taxon>
        <taxon>Streptophyta</taxon>
        <taxon>Embryophyta</taxon>
        <taxon>Tracheophyta</taxon>
        <taxon>Spermatophyta</taxon>
        <taxon>Magnoliopsida</taxon>
        <taxon>eudicotyledons</taxon>
        <taxon>Gunneridae</taxon>
        <taxon>Pentapetalae</taxon>
        <taxon>rosids</taxon>
        <taxon>fabids</taxon>
        <taxon>Rosales</taxon>
        <taxon>Moraceae</taxon>
        <taxon>Moreae</taxon>
        <taxon>Morus</taxon>
    </lineage>
</organism>
<dbReference type="eggNOG" id="KOG0156">
    <property type="taxonomic scope" value="Eukaryota"/>
</dbReference>
<keyword evidence="6" id="KW-0503">Monooxygenase</keyword>
<dbReference type="EMBL" id="KE345553">
    <property type="protein sequence ID" value="EXC06135.1"/>
    <property type="molecule type" value="Genomic_DNA"/>
</dbReference>
<evidence type="ECO:0000256" key="1">
    <source>
        <dbReference type="ARBA" id="ARBA00010617"/>
    </source>
</evidence>
<dbReference type="Pfam" id="PF00067">
    <property type="entry name" value="p450"/>
    <property type="match status" value="1"/>
</dbReference>
<evidence type="ECO:0000256" key="5">
    <source>
        <dbReference type="ARBA" id="ARBA00023004"/>
    </source>
</evidence>
<evidence type="ECO:0000256" key="2">
    <source>
        <dbReference type="ARBA" id="ARBA00022617"/>
    </source>
</evidence>
<keyword evidence="4" id="KW-0560">Oxidoreductase</keyword>
<accession>W9S308</accession>
<gene>
    <name evidence="7" type="ORF">L484_005456</name>
</gene>
<keyword evidence="2" id="KW-0349">Heme</keyword>
<dbReference type="InterPro" id="IPR036396">
    <property type="entry name" value="Cyt_P450_sf"/>
</dbReference>
<proteinExistence type="inferred from homology"/>
<sequence>MISLDSLINMMINKESKDDDKLDRTTIEHLLLDLFTAGTETTSATLEWSMAEPLKAPEINVKSQSSVRASYWQRKRNEGTQK</sequence>
<keyword evidence="3" id="KW-0479">Metal-binding</keyword>
<dbReference type="PANTHER" id="PTHR47950:SF4">
    <property type="entry name" value="GERANIOL 8-HYDROXYLASE-LIKE"/>
    <property type="match status" value="1"/>
</dbReference>
<dbReference type="InterPro" id="IPR002401">
    <property type="entry name" value="Cyt_P450_E_grp-I"/>
</dbReference>
<dbReference type="STRING" id="981085.W9S308"/>
<evidence type="ECO:0000313" key="8">
    <source>
        <dbReference type="Proteomes" id="UP000030645"/>
    </source>
</evidence>
<dbReference type="PRINTS" id="PR00463">
    <property type="entry name" value="EP450I"/>
</dbReference>
<dbReference type="Gene3D" id="1.10.630.10">
    <property type="entry name" value="Cytochrome P450"/>
    <property type="match status" value="1"/>
</dbReference>